<dbReference type="AlphaFoldDB" id="A0A8J3ZZH0"/>
<gene>
    <name evidence="8" type="ORF">Voc01_070400</name>
</gene>
<keyword evidence="3" id="KW-0596">Phosphopantetheine</keyword>
<keyword evidence="4" id="KW-0597">Phosphoprotein</keyword>
<evidence type="ECO:0000313" key="9">
    <source>
        <dbReference type="Proteomes" id="UP000635606"/>
    </source>
</evidence>
<organism evidence="8 9">
    <name type="scientific">Virgisporangium ochraceum</name>
    <dbReference type="NCBI Taxonomy" id="65505"/>
    <lineage>
        <taxon>Bacteria</taxon>
        <taxon>Bacillati</taxon>
        <taxon>Actinomycetota</taxon>
        <taxon>Actinomycetes</taxon>
        <taxon>Micromonosporales</taxon>
        <taxon>Micromonosporaceae</taxon>
        <taxon>Virgisporangium</taxon>
    </lineage>
</organism>
<dbReference type="GO" id="GO:0031177">
    <property type="term" value="F:phosphopantetheine binding"/>
    <property type="evidence" value="ECO:0007669"/>
    <property type="project" value="InterPro"/>
</dbReference>
<dbReference type="Gene3D" id="3.40.50.12780">
    <property type="entry name" value="N-terminal domain of ligase-like"/>
    <property type="match status" value="1"/>
</dbReference>
<dbReference type="InterPro" id="IPR006162">
    <property type="entry name" value="Ppantetheine_attach_site"/>
</dbReference>
<comment type="cofactor">
    <cofactor evidence="1">
        <name>pantetheine 4'-phosphate</name>
        <dbReference type="ChEBI" id="CHEBI:47942"/>
    </cofactor>
</comment>
<evidence type="ECO:0000256" key="1">
    <source>
        <dbReference type="ARBA" id="ARBA00001957"/>
    </source>
</evidence>
<dbReference type="InterPro" id="IPR023213">
    <property type="entry name" value="CAT-like_dom_sf"/>
</dbReference>
<evidence type="ECO:0000313" key="8">
    <source>
        <dbReference type="EMBL" id="GIJ72123.1"/>
    </source>
</evidence>
<feature type="domain" description="Carrier" evidence="7">
    <location>
        <begin position="606"/>
        <end position="684"/>
    </location>
</feature>
<dbReference type="SMART" id="SM00823">
    <property type="entry name" value="PKS_PP"/>
    <property type="match status" value="1"/>
</dbReference>
<dbReference type="PROSITE" id="PS00012">
    <property type="entry name" value="PHOSPHOPANTETHEINE"/>
    <property type="match status" value="1"/>
</dbReference>
<evidence type="ECO:0000256" key="4">
    <source>
        <dbReference type="ARBA" id="ARBA00022553"/>
    </source>
</evidence>
<protein>
    <recommendedName>
        <fullName evidence="7">Carrier domain-containing protein</fullName>
    </recommendedName>
</protein>
<feature type="compositionally biased region" description="Low complexity" evidence="6">
    <location>
        <begin position="688"/>
        <end position="698"/>
    </location>
</feature>
<dbReference type="SUPFAM" id="SSF47336">
    <property type="entry name" value="ACP-like"/>
    <property type="match status" value="1"/>
</dbReference>
<dbReference type="InterPro" id="IPR045851">
    <property type="entry name" value="AMP-bd_C_sf"/>
</dbReference>
<dbReference type="SUPFAM" id="SSF56801">
    <property type="entry name" value="Acetyl-CoA synthetase-like"/>
    <property type="match status" value="1"/>
</dbReference>
<dbReference type="InterPro" id="IPR040097">
    <property type="entry name" value="FAAL/FAAC"/>
</dbReference>
<dbReference type="Gene3D" id="3.30.559.30">
    <property type="entry name" value="Nonribosomal peptide synthetase, condensation domain"/>
    <property type="match status" value="1"/>
</dbReference>
<evidence type="ECO:0000256" key="6">
    <source>
        <dbReference type="SAM" id="MobiDB-lite"/>
    </source>
</evidence>
<dbReference type="RefSeq" id="WP_203931981.1">
    <property type="nucleotide sequence ID" value="NZ_BOPH01000097.1"/>
</dbReference>
<sequence>MNATLLATMVERLDAAPRAPLYTFLDRHGREVDSADREEIVRRAAGTADLLRRAGVGPGDRVLLVFPPDGLEFVAGFFGCVLLGAVAVPVASPDPRYLGRELPKLRHVAGDCGARVALTHARYRALTRLASVTDRVRRRANPGWPELTWLLSNRVRRAEPAAAAAALTRAADTFGPDDVVYLQYTSGSTSAPKGVVVRHRNLAHNLELIARNTRVDDGSVLVGWVPLFHDMGLAGGILTAMYTGARCVAFSPLTFLAVPDLWLRAVDRYRGTHVAGPNFGYDYMLRGLPDGAALDLSSLRATLQGGEPMLTATMDRVGAGLAGMRFDPASFCNVYGMAEAVLFVSGQVGTGPTRLRADRAVLDRDGVVVPPAPDAPVATLVGSGVPDAGLGVSVIAVDPDTRRPRPPGAVGELWVCSPSVSTGYWGWTDEENASVFAARPATDDDDGRRFLRTGDLGVVGDDGEVFVCGRLKDLVIVGGRNIHPQDLEAAVVAADPVLRPGNAVAFGVPVDGVERVVVAAEVRRRHLDGPLDRAASAIRAAVAAHCGVQCHEVLLLRPDSLPKTTSGKPRRGECRRRWTDGTLRASALTGQQTPAAGQQTPAAGAAEGGYVLRLLQTEIADVLQASGPDDVPVDVPLRDLGLDSLGLMDLARRIGNRTGAHVPPADVGAGATLRDLATSVVERFAREPAVPSAPSAPSDEPGGREAGGDVPLSAAQVVALERGQWDWWNRAVVLDVRRRLTADQLRRAASALVDRHEALRLRFRRVDGGAAPGVVQRYGDVEGSVAVGSVTLRGSDALVPLLDDANRRLSVEHGPVMRLLLLEDGPEQRVFVTVNHLVMDGVTLGILVDDLDRLCQLGLRGERLQLPPASARFEVFSRWMHGFAHAGATADLDFWAGQLAVPPPTAYDSRTHPDVRLRDLASTRQHLGPDETRALRAVRADGVHVPIATTLLAALLRTAHRRWGCDRLVIELFSTGRQPAVHGLDLSRTVGDTHCTFPLAFDGTATQAPEETVAAVARRLAGVPSAGLSFDALKFLNTDPAVRNRILREPAPTVGFNFQGEAPTRSAGGLFSLRDSPLGGLWDPEGGVRQPPLYLECSVVGGATRLDWEYLPRYLGWSGPEIEEWTTAFRAELAALVPDADARR</sequence>
<keyword evidence="5" id="KW-0436">Ligase</keyword>
<comment type="similarity">
    <text evidence="2">Belongs to the ATP-dependent AMP-binding enzyme family.</text>
</comment>
<dbReference type="InterPro" id="IPR020806">
    <property type="entry name" value="PKS_PP-bd"/>
</dbReference>
<keyword evidence="9" id="KW-1185">Reference proteome</keyword>
<dbReference type="GO" id="GO:0008610">
    <property type="term" value="P:lipid biosynthetic process"/>
    <property type="evidence" value="ECO:0007669"/>
    <property type="project" value="InterPro"/>
</dbReference>
<proteinExistence type="inferred from homology"/>
<evidence type="ECO:0000259" key="7">
    <source>
        <dbReference type="PROSITE" id="PS50075"/>
    </source>
</evidence>
<dbReference type="Gene3D" id="3.30.300.30">
    <property type="match status" value="1"/>
</dbReference>
<dbReference type="InterPro" id="IPR001242">
    <property type="entry name" value="Condensation_dom"/>
</dbReference>
<dbReference type="InterPro" id="IPR009081">
    <property type="entry name" value="PP-bd_ACP"/>
</dbReference>
<evidence type="ECO:0000256" key="2">
    <source>
        <dbReference type="ARBA" id="ARBA00006432"/>
    </source>
</evidence>
<dbReference type="Gene3D" id="1.10.1200.10">
    <property type="entry name" value="ACP-like"/>
    <property type="match status" value="1"/>
</dbReference>
<accession>A0A8J3ZZH0</accession>
<dbReference type="InterPro" id="IPR000873">
    <property type="entry name" value="AMP-dep_synth/lig_dom"/>
</dbReference>
<name>A0A8J3ZZH0_9ACTN</name>
<dbReference type="CDD" id="cd05931">
    <property type="entry name" value="FAAL"/>
    <property type="match status" value="1"/>
</dbReference>
<dbReference type="GO" id="GO:0016874">
    <property type="term" value="F:ligase activity"/>
    <property type="evidence" value="ECO:0007669"/>
    <property type="project" value="UniProtKB-KW"/>
</dbReference>
<dbReference type="InterPro" id="IPR036736">
    <property type="entry name" value="ACP-like_sf"/>
</dbReference>
<evidence type="ECO:0000256" key="5">
    <source>
        <dbReference type="ARBA" id="ARBA00022598"/>
    </source>
</evidence>
<dbReference type="Gene3D" id="3.30.559.10">
    <property type="entry name" value="Chloramphenicol acetyltransferase-like domain"/>
    <property type="match status" value="1"/>
</dbReference>
<dbReference type="Pfam" id="PF00501">
    <property type="entry name" value="AMP-binding"/>
    <property type="match status" value="1"/>
</dbReference>
<dbReference type="PROSITE" id="PS50075">
    <property type="entry name" value="CARRIER"/>
    <property type="match status" value="1"/>
</dbReference>
<dbReference type="SUPFAM" id="SSF52777">
    <property type="entry name" value="CoA-dependent acyltransferases"/>
    <property type="match status" value="2"/>
</dbReference>
<dbReference type="Pfam" id="PF00668">
    <property type="entry name" value="Condensation"/>
    <property type="match status" value="1"/>
</dbReference>
<dbReference type="EMBL" id="BOPH01000097">
    <property type="protein sequence ID" value="GIJ72123.1"/>
    <property type="molecule type" value="Genomic_DNA"/>
</dbReference>
<evidence type="ECO:0000256" key="3">
    <source>
        <dbReference type="ARBA" id="ARBA00022450"/>
    </source>
</evidence>
<dbReference type="PANTHER" id="PTHR22754">
    <property type="entry name" value="DISCO-INTERACTING PROTEIN 2 DIP2 -RELATED"/>
    <property type="match status" value="1"/>
</dbReference>
<dbReference type="PANTHER" id="PTHR22754:SF32">
    <property type="entry name" value="DISCO-INTERACTING PROTEIN 2"/>
    <property type="match status" value="1"/>
</dbReference>
<feature type="region of interest" description="Disordered" evidence="6">
    <location>
        <begin position="685"/>
        <end position="709"/>
    </location>
</feature>
<dbReference type="InterPro" id="IPR020845">
    <property type="entry name" value="AMP-binding_CS"/>
</dbReference>
<comment type="caution">
    <text evidence="8">The sequence shown here is derived from an EMBL/GenBank/DDBJ whole genome shotgun (WGS) entry which is preliminary data.</text>
</comment>
<dbReference type="InterPro" id="IPR042099">
    <property type="entry name" value="ANL_N_sf"/>
</dbReference>
<reference evidence="8" key="1">
    <citation type="submission" date="2021-01" db="EMBL/GenBank/DDBJ databases">
        <title>Whole genome shotgun sequence of Virgisporangium ochraceum NBRC 16418.</title>
        <authorList>
            <person name="Komaki H."/>
            <person name="Tamura T."/>
        </authorList>
    </citation>
    <scope>NUCLEOTIDE SEQUENCE</scope>
    <source>
        <strain evidence="8">NBRC 16418</strain>
    </source>
</reference>
<dbReference type="Pfam" id="PF00550">
    <property type="entry name" value="PP-binding"/>
    <property type="match status" value="1"/>
</dbReference>
<dbReference type="PROSITE" id="PS00455">
    <property type="entry name" value="AMP_BINDING"/>
    <property type="match status" value="1"/>
</dbReference>
<dbReference type="Proteomes" id="UP000635606">
    <property type="component" value="Unassembled WGS sequence"/>
</dbReference>